<dbReference type="Pfam" id="PF00126">
    <property type="entry name" value="HTH_1"/>
    <property type="match status" value="1"/>
</dbReference>
<dbReference type="InterPro" id="IPR005119">
    <property type="entry name" value="LysR_subst-bd"/>
</dbReference>
<gene>
    <name evidence="6" type="ORF">BEN30_10945</name>
</gene>
<evidence type="ECO:0000256" key="2">
    <source>
        <dbReference type="ARBA" id="ARBA00023015"/>
    </source>
</evidence>
<dbReference type="SUPFAM" id="SSF46785">
    <property type="entry name" value="Winged helix' DNA-binding domain"/>
    <property type="match status" value="1"/>
</dbReference>
<organism evidence="6 7">
    <name type="scientific">Magnetovibrio blakemorei</name>
    <dbReference type="NCBI Taxonomy" id="28181"/>
    <lineage>
        <taxon>Bacteria</taxon>
        <taxon>Pseudomonadati</taxon>
        <taxon>Pseudomonadota</taxon>
        <taxon>Alphaproteobacteria</taxon>
        <taxon>Rhodospirillales</taxon>
        <taxon>Magnetovibrionaceae</taxon>
        <taxon>Magnetovibrio</taxon>
    </lineage>
</organism>
<keyword evidence="7" id="KW-1185">Reference proteome</keyword>
<dbReference type="PANTHER" id="PTHR30579">
    <property type="entry name" value="TRANSCRIPTIONAL REGULATOR"/>
    <property type="match status" value="1"/>
</dbReference>
<dbReference type="PROSITE" id="PS50931">
    <property type="entry name" value="HTH_LYSR"/>
    <property type="match status" value="1"/>
</dbReference>
<keyword evidence="2" id="KW-0805">Transcription regulation</keyword>
<dbReference type="PRINTS" id="PR00039">
    <property type="entry name" value="HTHLYSR"/>
</dbReference>
<dbReference type="InterPro" id="IPR050176">
    <property type="entry name" value="LTTR"/>
</dbReference>
<dbReference type="GO" id="GO:0003700">
    <property type="term" value="F:DNA-binding transcription factor activity"/>
    <property type="evidence" value="ECO:0007669"/>
    <property type="project" value="InterPro"/>
</dbReference>
<dbReference type="SUPFAM" id="SSF53850">
    <property type="entry name" value="Periplasmic binding protein-like II"/>
    <property type="match status" value="1"/>
</dbReference>
<dbReference type="PANTHER" id="PTHR30579:SF7">
    <property type="entry name" value="HTH-TYPE TRANSCRIPTIONAL REGULATOR LRHA-RELATED"/>
    <property type="match status" value="1"/>
</dbReference>
<evidence type="ECO:0000256" key="1">
    <source>
        <dbReference type="ARBA" id="ARBA00009437"/>
    </source>
</evidence>
<feature type="domain" description="HTH lysR-type" evidence="5">
    <location>
        <begin position="13"/>
        <end position="70"/>
    </location>
</feature>
<dbReference type="Gene3D" id="3.40.190.10">
    <property type="entry name" value="Periplasmic binding protein-like II"/>
    <property type="match status" value="2"/>
</dbReference>
<evidence type="ECO:0000256" key="3">
    <source>
        <dbReference type="ARBA" id="ARBA00023125"/>
    </source>
</evidence>
<keyword evidence="4" id="KW-0804">Transcription</keyword>
<evidence type="ECO:0000313" key="7">
    <source>
        <dbReference type="Proteomes" id="UP000095347"/>
    </source>
</evidence>
<dbReference type="InterPro" id="IPR036390">
    <property type="entry name" value="WH_DNA-bd_sf"/>
</dbReference>
<dbReference type="Gene3D" id="1.10.10.10">
    <property type="entry name" value="Winged helix-like DNA-binding domain superfamily/Winged helix DNA-binding domain"/>
    <property type="match status" value="1"/>
</dbReference>
<dbReference type="EMBL" id="MCGG01000027">
    <property type="protein sequence ID" value="OEJ66907.1"/>
    <property type="molecule type" value="Genomic_DNA"/>
</dbReference>
<dbReference type="RefSeq" id="WP_069958113.1">
    <property type="nucleotide sequence ID" value="NZ_MCGG01000027.1"/>
</dbReference>
<dbReference type="STRING" id="28181.BEN30_10945"/>
<dbReference type="InterPro" id="IPR036388">
    <property type="entry name" value="WH-like_DNA-bd_sf"/>
</dbReference>
<comment type="similarity">
    <text evidence="1">Belongs to the LysR transcriptional regulatory family.</text>
</comment>
<dbReference type="Pfam" id="PF03466">
    <property type="entry name" value="LysR_substrate"/>
    <property type="match status" value="1"/>
</dbReference>
<keyword evidence="3" id="KW-0238">DNA-binding</keyword>
<protein>
    <recommendedName>
        <fullName evidence="5">HTH lysR-type domain-containing protein</fullName>
    </recommendedName>
</protein>
<proteinExistence type="inferred from homology"/>
<evidence type="ECO:0000313" key="6">
    <source>
        <dbReference type="EMBL" id="OEJ66907.1"/>
    </source>
</evidence>
<sequence length="301" mass="33166">MSANDAKIPIRDIDTALLRAFIAVAESGSMTVAANRLNVTQGAVSQRIKRLEELLQKSLFDRAGQRLDTTIEGEKLIVPAQKLIALNDEVFTLMTAPEFSGTVRFGVPYDIVFPFVGPILKSFASAYPKVSVELEVGTSEDLKNALSKGRIDLTLTTENHTPKGAERLIHNELIWVGGRGGDSHLQTPLPLVIVNENCMFRMPMLRALERVGREWRINVTRNMDASFAMLSADLGVTAILDSTVPSYVEVLGAEQGLPDLPVFYINLYTSASGANEIASELAQHIRDQFTQWRKPPRIMAS</sequence>
<dbReference type="GO" id="GO:0003677">
    <property type="term" value="F:DNA binding"/>
    <property type="evidence" value="ECO:0007669"/>
    <property type="project" value="UniProtKB-KW"/>
</dbReference>
<comment type="caution">
    <text evidence="6">The sequence shown here is derived from an EMBL/GenBank/DDBJ whole genome shotgun (WGS) entry which is preliminary data.</text>
</comment>
<dbReference type="AlphaFoldDB" id="A0A1E5Q7D5"/>
<evidence type="ECO:0000259" key="5">
    <source>
        <dbReference type="PROSITE" id="PS50931"/>
    </source>
</evidence>
<reference evidence="7" key="1">
    <citation type="submission" date="2016-07" db="EMBL/GenBank/DDBJ databases">
        <authorList>
            <person name="Florea S."/>
            <person name="Webb J.S."/>
            <person name="Jaromczyk J."/>
            <person name="Schardl C.L."/>
        </authorList>
    </citation>
    <scope>NUCLEOTIDE SEQUENCE [LARGE SCALE GENOMIC DNA]</scope>
    <source>
        <strain evidence="7">MV-1</strain>
    </source>
</reference>
<evidence type="ECO:0000256" key="4">
    <source>
        <dbReference type="ARBA" id="ARBA00023163"/>
    </source>
</evidence>
<dbReference type="InterPro" id="IPR000847">
    <property type="entry name" value="LysR_HTH_N"/>
</dbReference>
<name>A0A1E5Q7D5_9PROT</name>
<dbReference type="Proteomes" id="UP000095347">
    <property type="component" value="Unassembled WGS sequence"/>
</dbReference>
<accession>A0A1E5Q7D5</accession>